<gene>
    <name evidence="1" type="ORF">E5331_08425</name>
</gene>
<dbReference type="Proteomes" id="UP000306319">
    <property type="component" value="Unassembled WGS sequence"/>
</dbReference>
<evidence type="ECO:0000313" key="1">
    <source>
        <dbReference type="EMBL" id="TGY78820.1"/>
    </source>
</evidence>
<dbReference type="EMBL" id="SRYB01000010">
    <property type="protein sequence ID" value="TGY78820.1"/>
    <property type="molecule type" value="Genomic_DNA"/>
</dbReference>
<reference evidence="1" key="1">
    <citation type="submission" date="2019-04" db="EMBL/GenBank/DDBJ databases">
        <title>Microbes associate with the intestines of laboratory mice.</title>
        <authorList>
            <person name="Navarre W."/>
            <person name="Wong E."/>
            <person name="Huang K."/>
            <person name="Tropini C."/>
            <person name="Ng K."/>
            <person name="Yu B."/>
        </authorList>
    </citation>
    <scope>NUCLEOTIDE SEQUENCE</scope>
    <source>
        <strain evidence="1">NM04_E33</strain>
    </source>
</reference>
<comment type="caution">
    <text evidence="1">The sequence shown here is derived from an EMBL/GenBank/DDBJ whole genome shotgun (WGS) entry which is preliminary data.</text>
</comment>
<evidence type="ECO:0000313" key="2">
    <source>
        <dbReference type="Proteomes" id="UP000306319"/>
    </source>
</evidence>
<proteinExistence type="predicted"/>
<protein>
    <submittedName>
        <fullName evidence="1">Uncharacterized protein</fullName>
    </submittedName>
</protein>
<organism evidence="1 2">
    <name type="scientific">Lepagella muris</name>
    <dbReference type="NCBI Taxonomy" id="3032870"/>
    <lineage>
        <taxon>Bacteria</taxon>
        <taxon>Pseudomonadati</taxon>
        <taxon>Bacteroidota</taxon>
        <taxon>Bacteroidia</taxon>
        <taxon>Bacteroidales</taxon>
        <taxon>Muribaculaceae</taxon>
        <taxon>Lepagella</taxon>
    </lineage>
</organism>
<keyword evidence="2" id="KW-1185">Reference proteome</keyword>
<name>A0AC61RLS3_9BACT</name>
<accession>A0AC61RLS3</accession>
<sequence length="679" mass="74533">MKKRFYYGAMATGLVFTACSSEALNEPDNRPAEADQTLYVKMAIHGDDLNGTRAGDTNGAPDAEGDFEAGVGAESEIKNAYFVFYDAAGKQVGDIVQINLDKATTGVDGATVEKYYESVVPVSIRKGELDPAQVVCYINPISPAELQNPLSEIETVTREMAVSGSDNKLFPMSNSVYYTSTENGTKPQIAVPVATDQLFDTEKEALEATNKAIDVYVERYASKLKFTSKDAEAYETHTMLNGEEVPVSLSFVAEKWALNAESKKTYVVKSFRKESAEGIILPDDYTYNDLNTAINGTLSTADSWVWNNADYHRSYWGMSPAYFTATYPEVAGDVNDNSLQTYYTYNDLTKENSKVGYPTTDTDAKYFKETTVGLKALDSKNPAAAMPSVILVGKYKLSVNGTEVEGNPDFYTYLKGSDGKPLVYFAANDGTADSKVAGGESMLKRFINQVTVLYKRVNYGTEEAPKYRYVRLNPTVAADLAMMVGALKIDRPTEAVLKNPTTTEGYDEIKLPARQQTLQFNGINNTTGIYIANGNGYKEIVADDATPTGTQITLTAANRVLMQQVGFANFYNTGMAYFNIPVKHYGWYRAGNTQKEITEGETTKPNTTTIDWGKVRVGDFGMVRNHSYSINISSITGLATGIAGVDDPIVPPAETKDYYVAYKVRILKWAVVPVQNVDL</sequence>